<dbReference type="Proteomes" id="UP000326178">
    <property type="component" value="Chromosome"/>
</dbReference>
<dbReference type="RefSeq" id="WP_150486800.1">
    <property type="nucleotide sequence ID" value="NZ_BMUV01000036.1"/>
</dbReference>
<dbReference type="EMBL" id="CP023702">
    <property type="protein sequence ID" value="QEU71434.1"/>
    <property type="molecule type" value="Genomic_DNA"/>
</dbReference>
<dbReference type="KEGG" id="snk:CP967_05205"/>
<name>A0A5J6F712_9ACTN</name>
<dbReference type="AlphaFoldDB" id="A0A5J6F712"/>
<evidence type="ECO:0000256" key="1">
    <source>
        <dbReference type="SAM" id="MobiDB-lite"/>
    </source>
</evidence>
<dbReference type="OrthoDB" id="4299157at2"/>
<organism evidence="2 3">
    <name type="scientific">Streptomyces nitrosporeus</name>
    <dbReference type="NCBI Taxonomy" id="28894"/>
    <lineage>
        <taxon>Bacteria</taxon>
        <taxon>Bacillati</taxon>
        <taxon>Actinomycetota</taxon>
        <taxon>Actinomycetes</taxon>
        <taxon>Kitasatosporales</taxon>
        <taxon>Streptomycetaceae</taxon>
        <taxon>Streptomyces</taxon>
    </lineage>
</organism>
<keyword evidence="3" id="KW-1185">Reference proteome</keyword>
<gene>
    <name evidence="2" type="ORF">CP967_05205</name>
</gene>
<evidence type="ECO:0000313" key="2">
    <source>
        <dbReference type="EMBL" id="QEU71434.1"/>
    </source>
</evidence>
<reference evidence="2 3" key="1">
    <citation type="submission" date="2017-09" db="EMBL/GenBank/DDBJ databases">
        <authorList>
            <person name="Lee N."/>
            <person name="Cho B.-K."/>
        </authorList>
    </citation>
    <scope>NUCLEOTIDE SEQUENCE [LARGE SCALE GENOMIC DNA]</scope>
    <source>
        <strain evidence="2 3">ATCC 12769</strain>
    </source>
</reference>
<sequence length="62" mass="7098">MDPYEEQLRRATAGVSRHPTPTPIYDRLLAEWREKGREPGRETPAVAAQEHTRAFVPAARRT</sequence>
<feature type="region of interest" description="Disordered" evidence="1">
    <location>
        <begin position="1"/>
        <end position="22"/>
    </location>
</feature>
<accession>A0A5J6F712</accession>
<proteinExistence type="predicted"/>
<protein>
    <submittedName>
        <fullName evidence="2">Uncharacterized protein</fullName>
    </submittedName>
</protein>
<evidence type="ECO:0000313" key="3">
    <source>
        <dbReference type="Proteomes" id="UP000326178"/>
    </source>
</evidence>